<proteinExistence type="predicted"/>
<evidence type="ECO:0000313" key="1">
    <source>
        <dbReference type="EMBL" id="KAJ8632474.1"/>
    </source>
</evidence>
<accession>A0ACC2LHG3</accession>
<evidence type="ECO:0000313" key="2">
    <source>
        <dbReference type="Proteomes" id="UP001234297"/>
    </source>
</evidence>
<keyword evidence="2" id="KW-1185">Reference proteome</keyword>
<protein>
    <submittedName>
        <fullName evidence="1">Uncharacterized protein</fullName>
    </submittedName>
</protein>
<dbReference type="Proteomes" id="UP001234297">
    <property type="component" value="Chromosome 8"/>
</dbReference>
<comment type="caution">
    <text evidence="1">The sequence shown here is derived from an EMBL/GenBank/DDBJ whole genome shotgun (WGS) entry which is preliminary data.</text>
</comment>
<organism evidence="1 2">
    <name type="scientific">Persea americana</name>
    <name type="common">Avocado</name>
    <dbReference type="NCBI Taxonomy" id="3435"/>
    <lineage>
        <taxon>Eukaryota</taxon>
        <taxon>Viridiplantae</taxon>
        <taxon>Streptophyta</taxon>
        <taxon>Embryophyta</taxon>
        <taxon>Tracheophyta</taxon>
        <taxon>Spermatophyta</taxon>
        <taxon>Magnoliopsida</taxon>
        <taxon>Magnoliidae</taxon>
        <taxon>Laurales</taxon>
        <taxon>Lauraceae</taxon>
        <taxon>Persea</taxon>
    </lineage>
</organism>
<reference evidence="1 2" key="1">
    <citation type="journal article" date="2022" name="Hortic Res">
        <title>A haplotype resolved chromosomal level avocado genome allows analysis of novel avocado genes.</title>
        <authorList>
            <person name="Nath O."/>
            <person name="Fletcher S.J."/>
            <person name="Hayward A."/>
            <person name="Shaw L.M."/>
            <person name="Masouleh A.K."/>
            <person name="Furtado A."/>
            <person name="Henry R.J."/>
            <person name="Mitter N."/>
        </authorList>
    </citation>
    <scope>NUCLEOTIDE SEQUENCE [LARGE SCALE GENOMIC DNA]</scope>
    <source>
        <strain evidence="2">cv. Hass</strain>
    </source>
</reference>
<dbReference type="EMBL" id="CM056816">
    <property type="protein sequence ID" value="KAJ8632474.1"/>
    <property type="molecule type" value="Genomic_DNA"/>
</dbReference>
<sequence length="725" mass="79947">MEFGENRCTLVGDYILGPKIGSGSFAVVWRARHRCLGDEVAVKEIEKKNLSSNKAKESLFKEISTLSPIRHPNIIRLYEAIETAEKIFLVLEYCVGGDLAAYIQRLGRVSEDIARHFMRQLASGLQVLRENNLIHRDLKPQNLLLSSKDETPVLKIGDFGFARYLKPQGLADTVCGSPLYMAPEIIQGKKYDAKADLWSVGAILFQLITGKPPFGGNNEYQLYQNILKSNELQFPQNVVEELHADCIDLCKSLLRRNPVERLTFEEFFNHKFMTEPRPAIGVGDSSLLLENRTPADPGDRFIDDKSPFTSYKGPQLHSDLLSYSARKCPELISRTPSHDESVLTEKKDLFRNDHDRKESTFGAAESVHGFMLNATDGSVRKSVDCNPSSSSDQENRKIESINRGLLGMNTSKVADSLELIEREYVLVNSHCASTDIVCSSLEASVQDISESRHSLHPLKTTGKCIAVQKQAEELPSSSASDVDSVGSHGPALAASQALVDSVDVRSLHPSMRLRSLHQYVHALSELAQEKINAGLPLESFSVELVTLAVWREALRVYKSWVATSVEGETTGSSSANECPPGQDNAYSSLNLAEGVDFNNPASVCSWAEGFIVAYDRTEKISNYLPCMDVGAEMPDAMEIIFQAALAAGKNGAVDELMGNRSSAAAAYSRATILLSFILKEAPSLLMNPPFSLSVSDQQRIHRYIGSLKTRQSHSEMQDPSLNQGL</sequence>
<name>A0ACC2LHG3_PERAE</name>
<gene>
    <name evidence="1" type="ORF">MRB53_025810</name>
</gene>